<protein>
    <submittedName>
        <fullName evidence="2">Uncharacterized protein</fullName>
    </submittedName>
</protein>
<evidence type="ECO:0000313" key="2">
    <source>
        <dbReference type="EMBL" id="CAG6646207.1"/>
    </source>
</evidence>
<dbReference type="EMBL" id="HBUF01140644">
    <property type="protein sequence ID" value="CAG6646207.1"/>
    <property type="molecule type" value="Transcribed_RNA"/>
</dbReference>
<evidence type="ECO:0000256" key="1">
    <source>
        <dbReference type="SAM" id="Phobius"/>
    </source>
</evidence>
<proteinExistence type="predicted"/>
<keyword evidence="1" id="KW-0472">Membrane</keyword>
<sequence>MMPRIPAGVLKIEPASRGGIIRIAKQTPHLRIGDIGDAVDEVHARDLYQKMSYQMTPLPNNHLVEKLEEDRFEIVNKLCVTIEQYWLLFCNVFFLFSWVMTLLCQMCLILAPFGMFTFLALSGVVN</sequence>
<keyword evidence="1" id="KW-0812">Transmembrane</keyword>
<name>A0A8D8RAN9_9HEMI</name>
<accession>A0A8D8RAN9</accession>
<keyword evidence="1" id="KW-1133">Transmembrane helix</keyword>
<organism evidence="2">
    <name type="scientific">Cacopsylla melanoneura</name>
    <dbReference type="NCBI Taxonomy" id="428564"/>
    <lineage>
        <taxon>Eukaryota</taxon>
        <taxon>Metazoa</taxon>
        <taxon>Ecdysozoa</taxon>
        <taxon>Arthropoda</taxon>
        <taxon>Hexapoda</taxon>
        <taxon>Insecta</taxon>
        <taxon>Pterygota</taxon>
        <taxon>Neoptera</taxon>
        <taxon>Paraneoptera</taxon>
        <taxon>Hemiptera</taxon>
        <taxon>Sternorrhyncha</taxon>
        <taxon>Psylloidea</taxon>
        <taxon>Psyllidae</taxon>
        <taxon>Psyllinae</taxon>
        <taxon>Cacopsylla</taxon>
    </lineage>
</organism>
<dbReference type="AlphaFoldDB" id="A0A8D8RAN9"/>
<reference evidence="2" key="1">
    <citation type="submission" date="2021-05" db="EMBL/GenBank/DDBJ databases">
        <authorList>
            <person name="Alioto T."/>
            <person name="Alioto T."/>
            <person name="Gomez Garrido J."/>
        </authorList>
    </citation>
    <scope>NUCLEOTIDE SEQUENCE</scope>
</reference>
<feature type="transmembrane region" description="Helical" evidence="1">
    <location>
        <begin position="85"/>
        <end position="111"/>
    </location>
</feature>